<comment type="caution">
    <text evidence="1">The sequence shown here is derived from an EMBL/GenBank/DDBJ whole genome shotgun (WGS) entry which is preliminary data.</text>
</comment>
<dbReference type="Proteomes" id="UP000024635">
    <property type="component" value="Unassembled WGS sequence"/>
</dbReference>
<protein>
    <submittedName>
        <fullName evidence="1">Uncharacterized protein</fullName>
    </submittedName>
</protein>
<sequence length="143" mass="16509">MTQYTRNDIQHEIVAKSTIVNSQKSSGIPHTNIPQAAVARNSRSSVLERHKLTFRISFGFLKPANRREYCRKRRDAVALCEAAPRNGRDATLIRAGRAIRAQKFPHNDKNRQKPTNKEYNFESITGNLRFKLHHPNIVHLQRL</sequence>
<organism evidence="1 2">
    <name type="scientific">Ancylostoma ceylanicum</name>
    <dbReference type="NCBI Taxonomy" id="53326"/>
    <lineage>
        <taxon>Eukaryota</taxon>
        <taxon>Metazoa</taxon>
        <taxon>Ecdysozoa</taxon>
        <taxon>Nematoda</taxon>
        <taxon>Chromadorea</taxon>
        <taxon>Rhabditida</taxon>
        <taxon>Rhabditina</taxon>
        <taxon>Rhabditomorpha</taxon>
        <taxon>Strongyloidea</taxon>
        <taxon>Ancylostomatidae</taxon>
        <taxon>Ancylostomatinae</taxon>
        <taxon>Ancylostoma</taxon>
    </lineage>
</organism>
<name>A0A016W135_9BILA</name>
<dbReference type="AlphaFoldDB" id="A0A016W135"/>
<evidence type="ECO:0000313" key="2">
    <source>
        <dbReference type="Proteomes" id="UP000024635"/>
    </source>
</evidence>
<proteinExistence type="predicted"/>
<evidence type="ECO:0000313" key="1">
    <source>
        <dbReference type="EMBL" id="EYC32982.1"/>
    </source>
</evidence>
<keyword evidence="2" id="KW-1185">Reference proteome</keyword>
<accession>A0A016W135</accession>
<dbReference type="EMBL" id="JARK01001338">
    <property type="protein sequence ID" value="EYC32982.1"/>
    <property type="molecule type" value="Genomic_DNA"/>
</dbReference>
<reference evidence="2" key="1">
    <citation type="journal article" date="2015" name="Nat. Genet.">
        <title>The genome and transcriptome of the zoonotic hookworm Ancylostoma ceylanicum identify infection-specific gene families.</title>
        <authorList>
            <person name="Schwarz E.M."/>
            <person name="Hu Y."/>
            <person name="Antoshechkin I."/>
            <person name="Miller M.M."/>
            <person name="Sternberg P.W."/>
            <person name="Aroian R.V."/>
        </authorList>
    </citation>
    <scope>NUCLEOTIDE SEQUENCE</scope>
    <source>
        <strain evidence="2">HY135</strain>
    </source>
</reference>
<gene>
    <name evidence="1" type="primary">Acey_s0002.g541</name>
    <name evidence="1" type="ORF">Y032_0002g541</name>
</gene>